<dbReference type="Proteomes" id="UP000557307">
    <property type="component" value="Unassembled WGS sequence"/>
</dbReference>
<comment type="caution">
    <text evidence="2">The sequence shown here is derived from an EMBL/GenBank/DDBJ whole genome shotgun (WGS) entry which is preliminary data.</text>
</comment>
<dbReference type="InterPro" id="IPR027417">
    <property type="entry name" value="P-loop_NTPase"/>
</dbReference>
<dbReference type="Gene3D" id="3.40.50.300">
    <property type="entry name" value="P-loop containing nucleotide triphosphate hydrolases"/>
    <property type="match status" value="3"/>
</dbReference>
<feature type="domain" description="Helicase ATP-binding" evidence="1">
    <location>
        <begin position="309"/>
        <end position="473"/>
    </location>
</feature>
<gene>
    <name evidence="2" type="ORF">HNQ92_002393</name>
</gene>
<dbReference type="SUPFAM" id="SSF52540">
    <property type="entry name" value="P-loop containing nucleoside triphosphate hydrolases"/>
    <property type="match status" value="1"/>
</dbReference>
<evidence type="ECO:0000313" key="2">
    <source>
        <dbReference type="EMBL" id="MBB5284250.1"/>
    </source>
</evidence>
<accession>A0A840TWC3</accession>
<dbReference type="InterPro" id="IPR041679">
    <property type="entry name" value="DNA2/NAM7-like_C"/>
</dbReference>
<organism evidence="2 3">
    <name type="scientific">Rhabdobacter roseus</name>
    <dbReference type="NCBI Taxonomy" id="1655419"/>
    <lineage>
        <taxon>Bacteria</taxon>
        <taxon>Pseudomonadati</taxon>
        <taxon>Bacteroidota</taxon>
        <taxon>Cytophagia</taxon>
        <taxon>Cytophagales</taxon>
        <taxon>Cytophagaceae</taxon>
        <taxon>Rhabdobacter</taxon>
    </lineage>
</organism>
<dbReference type="PANTHER" id="PTHR10887">
    <property type="entry name" value="DNA2/NAM7 HELICASE FAMILY"/>
    <property type="match status" value="1"/>
</dbReference>
<proteinExistence type="predicted"/>
<dbReference type="Pfam" id="PF13087">
    <property type="entry name" value="AAA_12"/>
    <property type="match status" value="1"/>
</dbReference>
<dbReference type="InterPro" id="IPR045055">
    <property type="entry name" value="DNA2/NAM7-like"/>
</dbReference>
<dbReference type="InterPro" id="IPR025103">
    <property type="entry name" value="DUF4011"/>
</dbReference>
<dbReference type="CDD" id="cd18808">
    <property type="entry name" value="SF1_C_Upf1"/>
    <property type="match status" value="1"/>
</dbReference>
<reference evidence="2 3" key="1">
    <citation type="submission" date="2020-08" db="EMBL/GenBank/DDBJ databases">
        <title>Genomic Encyclopedia of Type Strains, Phase IV (KMG-IV): sequencing the most valuable type-strain genomes for metagenomic binning, comparative biology and taxonomic classification.</title>
        <authorList>
            <person name="Goeker M."/>
        </authorList>
    </citation>
    <scope>NUCLEOTIDE SEQUENCE [LARGE SCALE GENOMIC DNA]</scope>
    <source>
        <strain evidence="2 3">DSM 105074</strain>
    </source>
</reference>
<evidence type="ECO:0000313" key="3">
    <source>
        <dbReference type="Proteomes" id="UP000557307"/>
    </source>
</evidence>
<dbReference type="InterPro" id="IPR014001">
    <property type="entry name" value="Helicase_ATP-bd"/>
</dbReference>
<protein>
    <recommendedName>
        <fullName evidence="1">Helicase ATP-binding domain-containing protein</fullName>
    </recommendedName>
</protein>
<dbReference type="GO" id="GO:0004386">
    <property type="term" value="F:helicase activity"/>
    <property type="evidence" value="ECO:0007669"/>
    <property type="project" value="InterPro"/>
</dbReference>
<evidence type="ECO:0000259" key="1">
    <source>
        <dbReference type="PROSITE" id="PS51192"/>
    </source>
</evidence>
<keyword evidence="3" id="KW-1185">Reference proteome</keyword>
<dbReference type="Pfam" id="PF13086">
    <property type="entry name" value="AAA_11"/>
    <property type="match status" value="2"/>
</dbReference>
<dbReference type="InterPro" id="IPR047187">
    <property type="entry name" value="SF1_C_Upf1"/>
</dbReference>
<name>A0A840TWC3_9BACT</name>
<dbReference type="PROSITE" id="PS51192">
    <property type="entry name" value="HELICASE_ATP_BIND_1"/>
    <property type="match status" value="1"/>
</dbReference>
<dbReference type="InterPro" id="IPR041677">
    <property type="entry name" value="DNA2/NAM7_AAA_11"/>
</dbReference>
<dbReference type="RefSeq" id="WP_184174204.1">
    <property type="nucleotide sequence ID" value="NZ_JACHGF010000003.1"/>
</dbReference>
<dbReference type="PANTHER" id="PTHR10887:SF530">
    <property type="entry name" value="SUPERFAMILY I DNA HELICASES"/>
    <property type="match status" value="1"/>
</dbReference>
<dbReference type="EMBL" id="JACHGF010000003">
    <property type="protein sequence ID" value="MBB5284250.1"/>
    <property type="molecule type" value="Genomic_DNA"/>
</dbReference>
<dbReference type="Pfam" id="PF13195">
    <property type="entry name" value="DUF4011"/>
    <property type="match status" value="1"/>
</dbReference>
<sequence length="1328" mass="151072">MNRILKTYLKRLTNLSSRNKSLLLTRLPAEQFLDLHETDFLLGKSSFEVLRQLIQRKARLPLCDVQDPRFDRVNELSRRLRKIARTERFIEEERGSRDLYVGYPLVRGMLADGSVIRAPLLFFPVTLRQDREQWCLFVRDDTSVALNRSFGLAYAYFNETTIPDEILEKTFDEAPTDALEFRTYLYEWLKETPFRLNFNQALFEDKLQAFEVLSSGILQVTERTGELKLYPEAVLGIFPQAGSYLVPDYNHLLEAAEAGTLALPLLPSEGAEAGTLEVPSQVPVAPPGVLREEHILTPFPADVSQEGVIRAVKQGASVVVQGPPGTGKSQLICNLMADMAAQGKRVLLVCQKRAALDVVYQRLQTLGLGPFAALIHDFQNDRAGLYRQLATQVEQVDAYRQQNYSLDAVVLEREFTQESRQIDRLVAELDDFRRALFDETDCGLSVKELYLTSNPSQPHLDLQGTYRAFPLREGHDFRQRLGTYASYALRLTAAHPWQARRSFAAYSLADLRTLGQVLTAWPALIKSQKEQFETTTQVPFDAPLTANRPESRERLTDLLALLTDESTFRLFQKYLSAPTQAAERLAFVRQVGEALAGNLAEGGLEGTLAASELGTFRGWLAKALDAKAAWATGKWWDLFGENSAAVKQTAHRNRLSTQLPDLQRLDVKLRNRLELESWLQNPLLGFEPGYLDATADFAERYLHFFQTSEKAADAALRADWAPWRAVWGTLALGATGLAELKEKLTALLRWLDAWEEPLGTLSTYLLPEQLHQLFAEPDAYAARLHDALREEFDSLVEMDRLWEQMNATEQAVIRQLLDAGTLPENPLAEDVLRLFDNSLRLAWIEHIEEKYPVLRAVSSLRMQQWEEALQTSIGRKQALSRDIALMKLREAMYQNVETNRLGHRVTYREVLHQVTKKRKIWPVRKLLHEHAEEVFRLVPCWMASPEAVSALFPMEPGLFDLVIFDEASQCYAEYGLPAAYRARQVVITGDSKQLPPSDLYRVRFEEVPEEESTVALEVDSLLGLAAQSLEPFQLTGHYRSRSLDLIDFSNHHFYKSTLRLLPDFRHVNDAEPGIRYLHVAGLWEQNTNRAEAERVVELVRELSTQALSVGVVTFNFPQQQLIQELLEGTSTTAPDLFVKNIENVQGDERDVIIFSIGYAPDAQGRLVMQFGTLNTAGGENRLNVAVTRARERIYVVTSLWPAQLQTDHTANEGPKVLKAYLQYALDVSEGRYRAQPAATRTYRTDWLLKARLASQHPDYHQELPFADLTVRSESTYEGLILTDDDLYHQSTSPKEPHAYLPLLLRQKHWPFRRVYSREYWRGQAGQGA</sequence>